<evidence type="ECO:0000256" key="5">
    <source>
        <dbReference type="ARBA" id="ARBA00022525"/>
    </source>
</evidence>
<keyword evidence="8" id="KW-0378">Hydrolase</keyword>
<feature type="compositionally biased region" description="Basic and acidic residues" evidence="10">
    <location>
        <begin position="83"/>
        <end position="94"/>
    </location>
</feature>
<dbReference type="FunFam" id="3.20.20.140:FF:000017">
    <property type="entry name" value="Adenosine deaminase 2"/>
    <property type="match status" value="1"/>
</dbReference>
<evidence type="ECO:0000256" key="2">
    <source>
        <dbReference type="ARBA" id="ARBA00004613"/>
    </source>
</evidence>
<comment type="catalytic activity">
    <reaction evidence="9">
        <text>adenosine + H2O + H(+) = inosine + NH4(+)</text>
        <dbReference type="Rhea" id="RHEA:24408"/>
        <dbReference type="ChEBI" id="CHEBI:15377"/>
        <dbReference type="ChEBI" id="CHEBI:15378"/>
        <dbReference type="ChEBI" id="CHEBI:16335"/>
        <dbReference type="ChEBI" id="CHEBI:17596"/>
        <dbReference type="ChEBI" id="CHEBI:28938"/>
        <dbReference type="EC" id="3.5.4.4"/>
    </reaction>
</comment>
<gene>
    <name evidence="12" type="ORF">SODALDRAFT_271137</name>
</gene>
<dbReference type="Proteomes" id="UP000272025">
    <property type="component" value="Unassembled WGS sequence"/>
</dbReference>
<dbReference type="Pfam" id="PF00962">
    <property type="entry name" value="A_deaminase"/>
    <property type="match status" value="1"/>
</dbReference>
<sequence>MSLSDEDYELLAQDIPSLDDPFIRQFVSGSEALQSKESALRFDAPFRASLSPIARRAAAIVSRIREHENKTVWSPTAAAGEADSDKGDSKDRAVHPGMPFHLDRPLIETTDLWRIVRKLPKGAALHSHLDGLADFDYVIGLLLETPGIHISAHGPLSSPALLVSGHVRFRLRFRKKETSGASIWASDYVPGTWEALSRAADEFPDEGRAGFMRWLKAQCVISPHEAVQDRHHGPGAIWRSFERCFQIADSILHYEPIFRAFLRRLMSHLRDGGVSWIEIRITYALDFYRQGSETPEEDYHYLYSVIDEELTRFKSDPANSSFWGLRVIWTSPRALQTRDLIQDMDNCITTKLAFPHLIAGYDVCGQEDRGRPLRDLLPELFWFRKQCAQEGVDIPFFFHAGETLDSGPGMANTNLYDALLLGTRRLGHAFSLYRHPLLIDMVKEKRVLVELCPVGSNEMLRLSGPVATHPLPALLARGVPAALGNDCPGMLGQGRSSTSHDFWQALQGWGDLGLEGLGALAENSVRWAAFEDETAAEWTARVREASLGEGVKAQRLKEWATEWEKFCLWVVMEFGEEYGDEPGPARR</sequence>
<name>A0A3N2Q4C0_SODAK</name>
<dbReference type="AlphaFoldDB" id="A0A3N2Q4C0"/>
<dbReference type="GO" id="GO:0005576">
    <property type="term" value="C:extracellular region"/>
    <property type="evidence" value="ECO:0007669"/>
    <property type="project" value="UniProtKB-SubCell"/>
</dbReference>
<dbReference type="InterPro" id="IPR006330">
    <property type="entry name" value="Ado/ade_deaminase"/>
</dbReference>
<dbReference type="Gene3D" id="3.20.20.140">
    <property type="entry name" value="Metal-dependent hydrolases"/>
    <property type="match status" value="1"/>
</dbReference>
<dbReference type="OrthoDB" id="7202371at2759"/>
<evidence type="ECO:0000259" key="11">
    <source>
        <dbReference type="Pfam" id="PF00962"/>
    </source>
</evidence>
<feature type="domain" description="Adenosine deaminase" evidence="11">
    <location>
        <begin position="238"/>
        <end position="542"/>
    </location>
</feature>
<dbReference type="GO" id="GO:0046872">
    <property type="term" value="F:metal ion binding"/>
    <property type="evidence" value="ECO:0007669"/>
    <property type="project" value="UniProtKB-KW"/>
</dbReference>
<evidence type="ECO:0000256" key="8">
    <source>
        <dbReference type="ARBA" id="ARBA00022801"/>
    </source>
</evidence>
<dbReference type="GO" id="GO:0004000">
    <property type="term" value="F:adenosine deaminase activity"/>
    <property type="evidence" value="ECO:0007669"/>
    <property type="project" value="TreeGrafter"/>
</dbReference>
<comment type="subcellular location">
    <subcellularLocation>
        <location evidence="2">Secreted</location>
    </subcellularLocation>
</comment>
<accession>A0A3N2Q4C0</accession>
<evidence type="ECO:0000256" key="9">
    <source>
        <dbReference type="ARBA" id="ARBA00047764"/>
    </source>
</evidence>
<evidence type="ECO:0000256" key="6">
    <source>
        <dbReference type="ARBA" id="ARBA00022723"/>
    </source>
</evidence>
<evidence type="ECO:0000313" key="13">
    <source>
        <dbReference type="Proteomes" id="UP000272025"/>
    </source>
</evidence>
<dbReference type="RefSeq" id="XP_028469261.1">
    <property type="nucleotide sequence ID" value="XM_028607751.1"/>
</dbReference>
<evidence type="ECO:0000256" key="10">
    <source>
        <dbReference type="SAM" id="MobiDB-lite"/>
    </source>
</evidence>
<dbReference type="EMBL" id="ML119052">
    <property type="protein sequence ID" value="ROT41455.1"/>
    <property type="molecule type" value="Genomic_DNA"/>
</dbReference>
<feature type="region of interest" description="Disordered" evidence="10">
    <location>
        <begin position="72"/>
        <end position="95"/>
    </location>
</feature>
<dbReference type="SUPFAM" id="SSF51556">
    <property type="entry name" value="Metallo-dependent hydrolases"/>
    <property type="match status" value="1"/>
</dbReference>
<evidence type="ECO:0000256" key="1">
    <source>
        <dbReference type="ARBA" id="ARBA00001947"/>
    </source>
</evidence>
<keyword evidence="7" id="KW-0732">Signal</keyword>
<dbReference type="GO" id="GO:0006154">
    <property type="term" value="P:adenosine catabolic process"/>
    <property type="evidence" value="ECO:0007669"/>
    <property type="project" value="TreeGrafter"/>
</dbReference>
<protein>
    <recommendedName>
        <fullName evidence="4">adenosine deaminase</fullName>
        <ecNumber evidence="4">3.5.4.4</ecNumber>
    </recommendedName>
</protein>
<keyword evidence="13" id="KW-1185">Reference proteome</keyword>
<dbReference type="STRING" id="1314773.A0A3N2Q4C0"/>
<dbReference type="InterPro" id="IPR032466">
    <property type="entry name" value="Metal_Hydrolase"/>
</dbReference>
<reference evidence="12 13" key="1">
    <citation type="journal article" date="2018" name="Mol. Ecol.">
        <title>The obligate alkalophilic soda-lake fungus Sodiomyces alkalinus has shifted to a protein diet.</title>
        <authorList>
            <person name="Grum-Grzhimaylo A.A."/>
            <person name="Falkoski D.L."/>
            <person name="van den Heuvel J."/>
            <person name="Valero-Jimenez C.A."/>
            <person name="Min B."/>
            <person name="Choi I.G."/>
            <person name="Lipzen A."/>
            <person name="Daum C.G."/>
            <person name="Aanen D.K."/>
            <person name="Tsang A."/>
            <person name="Henrissat B."/>
            <person name="Bilanenko E.N."/>
            <person name="de Vries R.P."/>
            <person name="van Kan J.A.L."/>
            <person name="Grigoriev I.V."/>
            <person name="Debets A.J.M."/>
        </authorList>
    </citation>
    <scope>NUCLEOTIDE SEQUENCE [LARGE SCALE GENOMIC DNA]</scope>
    <source>
        <strain evidence="12 13">F11</strain>
    </source>
</reference>
<comment type="cofactor">
    <cofactor evidence="1">
        <name>Zn(2+)</name>
        <dbReference type="ChEBI" id="CHEBI:29105"/>
    </cofactor>
</comment>
<dbReference type="GeneID" id="39576229"/>
<comment type="similarity">
    <text evidence="3">Belongs to the metallo-dependent hydrolases superfamily. Adenosine and AMP deaminases family. ADGF subfamily.</text>
</comment>
<organism evidence="12 13">
    <name type="scientific">Sodiomyces alkalinus (strain CBS 110278 / VKM F-3762 / F11)</name>
    <name type="common">Alkaliphilic filamentous fungus</name>
    <dbReference type="NCBI Taxonomy" id="1314773"/>
    <lineage>
        <taxon>Eukaryota</taxon>
        <taxon>Fungi</taxon>
        <taxon>Dikarya</taxon>
        <taxon>Ascomycota</taxon>
        <taxon>Pezizomycotina</taxon>
        <taxon>Sordariomycetes</taxon>
        <taxon>Hypocreomycetidae</taxon>
        <taxon>Glomerellales</taxon>
        <taxon>Plectosphaerellaceae</taxon>
        <taxon>Sodiomyces</taxon>
    </lineage>
</organism>
<keyword evidence="6" id="KW-0479">Metal-binding</keyword>
<proteinExistence type="inferred from homology"/>
<keyword evidence="5" id="KW-0964">Secreted</keyword>
<evidence type="ECO:0000313" key="12">
    <source>
        <dbReference type="EMBL" id="ROT41455.1"/>
    </source>
</evidence>
<dbReference type="PANTHER" id="PTHR11409:SF39">
    <property type="entry name" value="ADENOSINE DEAMINASE 2"/>
    <property type="match status" value="1"/>
</dbReference>
<evidence type="ECO:0000256" key="4">
    <source>
        <dbReference type="ARBA" id="ARBA00012784"/>
    </source>
</evidence>
<evidence type="ECO:0000256" key="3">
    <source>
        <dbReference type="ARBA" id="ARBA00006083"/>
    </source>
</evidence>
<dbReference type="InterPro" id="IPR001365">
    <property type="entry name" value="A_deaminase_dom"/>
</dbReference>
<evidence type="ECO:0000256" key="7">
    <source>
        <dbReference type="ARBA" id="ARBA00022729"/>
    </source>
</evidence>
<dbReference type="PANTHER" id="PTHR11409">
    <property type="entry name" value="ADENOSINE DEAMINASE"/>
    <property type="match status" value="1"/>
</dbReference>
<dbReference type="EC" id="3.5.4.4" evidence="4"/>
<dbReference type="GO" id="GO:0046103">
    <property type="term" value="P:inosine biosynthetic process"/>
    <property type="evidence" value="ECO:0007669"/>
    <property type="project" value="TreeGrafter"/>
</dbReference>